<evidence type="ECO:0000256" key="1">
    <source>
        <dbReference type="SAM" id="MobiDB-lite"/>
    </source>
</evidence>
<name>A0AAJ5WUR1_9BACT</name>
<dbReference type="Proteomes" id="UP001220610">
    <property type="component" value="Chromosome"/>
</dbReference>
<evidence type="ECO:0000313" key="2">
    <source>
        <dbReference type="EMBL" id="WEK36972.1"/>
    </source>
</evidence>
<accession>A0AAJ5WUR1</accession>
<gene>
    <name evidence="2" type="ORF">P0Y53_05605</name>
</gene>
<dbReference type="Pfam" id="PF11325">
    <property type="entry name" value="DUF3127"/>
    <property type="match status" value="1"/>
</dbReference>
<proteinExistence type="predicted"/>
<reference evidence="2" key="1">
    <citation type="submission" date="2023-03" db="EMBL/GenBank/DDBJ databases">
        <title>Andean soil-derived lignocellulolytic bacterial consortium as a source of novel taxa and putative plastic-active enzymes.</title>
        <authorList>
            <person name="Diaz-Garcia L."/>
            <person name="Chuvochina M."/>
            <person name="Feuerriegel G."/>
            <person name="Bunk B."/>
            <person name="Sproer C."/>
            <person name="Streit W.R."/>
            <person name="Rodriguez L.M."/>
            <person name="Overmann J."/>
            <person name="Jimenez D.J."/>
        </authorList>
    </citation>
    <scope>NUCLEOTIDE SEQUENCE</scope>
    <source>
        <strain evidence="2">MAG 7</strain>
    </source>
</reference>
<feature type="region of interest" description="Disordered" evidence="1">
    <location>
        <begin position="87"/>
        <end position="115"/>
    </location>
</feature>
<evidence type="ECO:0000313" key="3">
    <source>
        <dbReference type="Proteomes" id="UP001220610"/>
    </source>
</evidence>
<protein>
    <submittedName>
        <fullName evidence="2">DUF3127 domain-containing protein</fullName>
    </submittedName>
</protein>
<sequence length="115" mass="12628">MDISGKILQLLQVQTGQGKNGTWKKQDFILETGDTYPKKVCIAVWGDKIDMNSFRPGDSITVSFDVESREYNGRWYTDVKAWKIVKGSGGSDADMPPPPVNAPAFNGGGDDDLPF</sequence>
<organism evidence="2 3">
    <name type="scientific">Candidatus Pseudobacter hemicellulosilyticus</name>
    <dbReference type="NCBI Taxonomy" id="3121375"/>
    <lineage>
        <taxon>Bacteria</taxon>
        <taxon>Pseudomonadati</taxon>
        <taxon>Bacteroidota</taxon>
        <taxon>Chitinophagia</taxon>
        <taxon>Chitinophagales</taxon>
        <taxon>Chitinophagaceae</taxon>
        <taxon>Pseudobacter</taxon>
    </lineage>
</organism>
<dbReference type="InterPro" id="IPR021474">
    <property type="entry name" value="DUF3127"/>
</dbReference>
<dbReference type="AlphaFoldDB" id="A0AAJ5WUR1"/>
<dbReference type="EMBL" id="CP119311">
    <property type="protein sequence ID" value="WEK36972.1"/>
    <property type="molecule type" value="Genomic_DNA"/>
</dbReference>